<dbReference type="Proteomes" id="UP000885672">
    <property type="component" value="Unassembled WGS sequence"/>
</dbReference>
<evidence type="ECO:0000259" key="2">
    <source>
        <dbReference type="Pfam" id="PF03781"/>
    </source>
</evidence>
<name>A0A7V0T5S3_UNCW3</name>
<accession>A0A7V0T5S3</accession>
<dbReference type="InterPro" id="IPR005532">
    <property type="entry name" value="SUMF_dom"/>
</dbReference>
<sequence length="329" mass="37024">MQAWRDCPVDAREAVIRVSTVVRFVLAPGSGVSRPKSRRSTLRPQVALLFFLLVLSALLLLVLSCKDGLRPEDLGVVPDIGYVLLGTNAQGYDEYLWLADSAVMIEIPAGWFTRGSNDDRDEQPVREIYLDEFLLDKYEVTNRRYKKYCDATGTAYPPDPSFPGMPNYFTSYPDYPVVMVSWNDAKAYCDWADKRFPTEAEWERAARGTDEREFPWGNSQPDGTRCNIWENDDGYDYTSPVGNYPAGVSPCGGLDMAGNVWEWVNDWYAADYYGQSPAHNPPGPSSGSRRVVRGGSWGSNAWDARCARRCGYVPSFRGWSFGFRCSARP</sequence>
<keyword evidence="1" id="KW-0812">Transmembrane</keyword>
<dbReference type="InterPro" id="IPR042095">
    <property type="entry name" value="SUMF_sf"/>
</dbReference>
<dbReference type="PANTHER" id="PTHR23150">
    <property type="entry name" value="SULFATASE MODIFYING FACTOR 1, 2"/>
    <property type="match status" value="1"/>
</dbReference>
<comment type="caution">
    <text evidence="3">The sequence shown here is derived from an EMBL/GenBank/DDBJ whole genome shotgun (WGS) entry which is preliminary data.</text>
</comment>
<evidence type="ECO:0000313" key="3">
    <source>
        <dbReference type="EMBL" id="HDQ99346.1"/>
    </source>
</evidence>
<dbReference type="Pfam" id="PF03781">
    <property type="entry name" value="FGE-sulfatase"/>
    <property type="match status" value="1"/>
</dbReference>
<dbReference type="InterPro" id="IPR016187">
    <property type="entry name" value="CTDL_fold"/>
</dbReference>
<evidence type="ECO:0000256" key="1">
    <source>
        <dbReference type="SAM" id="Phobius"/>
    </source>
</evidence>
<proteinExistence type="predicted"/>
<dbReference type="SUPFAM" id="SSF56436">
    <property type="entry name" value="C-type lectin-like"/>
    <property type="match status" value="1"/>
</dbReference>
<dbReference type="GO" id="GO:0120147">
    <property type="term" value="F:formylglycine-generating oxidase activity"/>
    <property type="evidence" value="ECO:0007669"/>
    <property type="project" value="TreeGrafter"/>
</dbReference>
<feature type="transmembrane region" description="Helical" evidence="1">
    <location>
        <begin position="46"/>
        <end position="64"/>
    </location>
</feature>
<feature type="domain" description="Sulfatase-modifying factor enzyme-like" evidence="2">
    <location>
        <begin position="103"/>
        <end position="325"/>
    </location>
</feature>
<gene>
    <name evidence="3" type="ORF">ENN51_03555</name>
</gene>
<dbReference type="EMBL" id="DSBX01000135">
    <property type="protein sequence ID" value="HDQ99346.1"/>
    <property type="molecule type" value="Genomic_DNA"/>
</dbReference>
<dbReference type="Gene3D" id="3.90.1580.10">
    <property type="entry name" value="paralog of FGE (formylglycine-generating enzyme)"/>
    <property type="match status" value="1"/>
</dbReference>
<organism evidence="3">
    <name type="scientific">candidate division WOR-3 bacterium</name>
    <dbReference type="NCBI Taxonomy" id="2052148"/>
    <lineage>
        <taxon>Bacteria</taxon>
        <taxon>Bacteria division WOR-3</taxon>
    </lineage>
</organism>
<dbReference type="InterPro" id="IPR051043">
    <property type="entry name" value="Sulfatase_Mod_Factor_Kinase"/>
</dbReference>
<dbReference type="AlphaFoldDB" id="A0A7V0T5S3"/>
<reference evidence="3" key="1">
    <citation type="journal article" date="2020" name="mSystems">
        <title>Genome- and Community-Level Interaction Insights into Carbon Utilization and Element Cycling Functions of Hydrothermarchaeota in Hydrothermal Sediment.</title>
        <authorList>
            <person name="Zhou Z."/>
            <person name="Liu Y."/>
            <person name="Xu W."/>
            <person name="Pan J."/>
            <person name="Luo Z.H."/>
            <person name="Li M."/>
        </authorList>
    </citation>
    <scope>NUCLEOTIDE SEQUENCE [LARGE SCALE GENOMIC DNA]</scope>
    <source>
        <strain evidence="3">SpSt-1182</strain>
    </source>
</reference>
<keyword evidence="1" id="KW-1133">Transmembrane helix</keyword>
<protein>
    <recommendedName>
        <fullName evidence="2">Sulfatase-modifying factor enzyme-like domain-containing protein</fullName>
    </recommendedName>
</protein>
<keyword evidence="1" id="KW-0472">Membrane</keyword>
<dbReference type="PANTHER" id="PTHR23150:SF19">
    <property type="entry name" value="FORMYLGLYCINE-GENERATING ENZYME"/>
    <property type="match status" value="1"/>
</dbReference>